<keyword evidence="3" id="KW-1185">Reference proteome</keyword>
<comment type="caution">
    <text evidence="2">The sequence shown here is derived from an EMBL/GenBank/DDBJ whole genome shotgun (WGS) entry which is preliminary data.</text>
</comment>
<proteinExistence type="predicted"/>
<dbReference type="GO" id="GO:0000462">
    <property type="term" value="P:maturation of SSU-rRNA from tricistronic rRNA transcript (SSU-rRNA, 5.8S rRNA, LSU-rRNA)"/>
    <property type="evidence" value="ECO:0007669"/>
    <property type="project" value="TreeGrafter"/>
</dbReference>
<dbReference type="InterPro" id="IPR053030">
    <property type="entry name" value="Ribosomal_biogenesis_FAF1-like"/>
</dbReference>
<feature type="compositionally biased region" description="Basic residues" evidence="1">
    <location>
        <begin position="246"/>
        <end position="261"/>
    </location>
</feature>
<evidence type="ECO:0000256" key="1">
    <source>
        <dbReference type="SAM" id="MobiDB-lite"/>
    </source>
</evidence>
<protein>
    <submittedName>
        <fullName evidence="2">Uncharacterized protein</fullName>
    </submittedName>
</protein>
<dbReference type="AlphaFoldDB" id="A0A4S8ITZ0"/>
<reference evidence="2 3" key="1">
    <citation type="journal article" date="2019" name="Nat. Plants">
        <title>Genome sequencing of Musa balbisiana reveals subgenome evolution and function divergence in polyploid bananas.</title>
        <authorList>
            <person name="Yao X."/>
        </authorList>
    </citation>
    <scope>NUCLEOTIDE SEQUENCE [LARGE SCALE GENOMIC DNA]</scope>
    <source>
        <strain evidence="3">cv. DH-PKW</strain>
        <tissue evidence="2">Leaves</tissue>
    </source>
</reference>
<dbReference type="PANTHER" id="PTHR28096">
    <property type="entry name" value="PROTEIN FAF1"/>
    <property type="match status" value="1"/>
</dbReference>
<dbReference type="EMBL" id="PYDT01000008">
    <property type="protein sequence ID" value="THU52213.1"/>
    <property type="molecule type" value="Genomic_DNA"/>
</dbReference>
<accession>A0A4S8ITZ0</accession>
<feature type="region of interest" description="Disordered" evidence="1">
    <location>
        <begin position="139"/>
        <end position="186"/>
    </location>
</feature>
<organism evidence="2 3">
    <name type="scientific">Musa balbisiana</name>
    <name type="common">Banana</name>
    <dbReference type="NCBI Taxonomy" id="52838"/>
    <lineage>
        <taxon>Eukaryota</taxon>
        <taxon>Viridiplantae</taxon>
        <taxon>Streptophyta</taxon>
        <taxon>Embryophyta</taxon>
        <taxon>Tracheophyta</taxon>
        <taxon>Spermatophyta</taxon>
        <taxon>Magnoliopsida</taxon>
        <taxon>Liliopsida</taxon>
        <taxon>Zingiberales</taxon>
        <taxon>Musaceae</taxon>
        <taxon>Musa</taxon>
    </lineage>
</organism>
<dbReference type="GO" id="GO:0005730">
    <property type="term" value="C:nucleolus"/>
    <property type="evidence" value="ECO:0007669"/>
    <property type="project" value="TreeGrafter"/>
</dbReference>
<dbReference type="InterPro" id="IPR027973">
    <property type="entry name" value="FSAF1-like"/>
</dbReference>
<dbReference type="Pfam" id="PF15375">
    <property type="entry name" value="FSAF1"/>
    <property type="match status" value="1"/>
</dbReference>
<sequence length="261" mass="29405">MATARCVRGKGRHAISFLPYSTRLVYLSCDWRKKQNSVGPYCTDGLGVSAIAVEEEKAAVMVKSNLAAEVVYDLSNSRTIKSRSGSYANERRNFMSGNLADMYRKPISQESDDQSDSENEKMDIRKILKDVEYLGASNMSWKERKQHENRKVVSLGGKPPKKHRTPLSVAKPAMKNQKKREEKKKEEVELILGRFALKSNSKARKPKPEGRGLKATEGHFRKGVLNVKHLLAPTTSKSRNTFDNKKGKKKVTGKKSKRNGH</sequence>
<gene>
    <name evidence="2" type="ORF">C4D60_Mb10t01620</name>
</gene>
<feature type="region of interest" description="Disordered" evidence="1">
    <location>
        <begin position="198"/>
        <end position="261"/>
    </location>
</feature>
<evidence type="ECO:0000313" key="3">
    <source>
        <dbReference type="Proteomes" id="UP000317650"/>
    </source>
</evidence>
<feature type="compositionally biased region" description="Basic and acidic residues" evidence="1">
    <location>
        <begin position="141"/>
        <end position="151"/>
    </location>
</feature>
<feature type="compositionally biased region" description="Basic and acidic residues" evidence="1">
    <location>
        <begin position="206"/>
        <end position="220"/>
    </location>
</feature>
<dbReference type="Proteomes" id="UP000317650">
    <property type="component" value="Chromosome 10"/>
</dbReference>
<evidence type="ECO:0000313" key="2">
    <source>
        <dbReference type="EMBL" id="THU52213.1"/>
    </source>
</evidence>
<name>A0A4S8ITZ0_MUSBA</name>
<dbReference type="PANTHER" id="PTHR28096:SF1">
    <property type="entry name" value="PROTEIN FAF1"/>
    <property type="match status" value="1"/>
</dbReference>